<dbReference type="InterPro" id="IPR051778">
    <property type="entry name" value="KHDC1"/>
</dbReference>
<dbReference type="PANTHER" id="PTHR19447">
    <property type="entry name" value="OOCYTE-EXPRESSED PROTEIN HOMOLOG-RELATED"/>
    <property type="match status" value="1"/>
</dbReference>
<feature type="compositionally biased region" description="Low complexity" evidence="6">
    <location>
        <begin position="154"/>
        <end position="170"/>
    </location>
</feature>
<evidence type="ECO:0000313" key="8">
    <source>
        <dbReference type="EMBL" id="CAI9164040.1"/>
    </source>
</evidence>
<name>A0ABN8YR27_RANTA</name>
<keyword evidence="4" id="KW-0963">Cytoplasm</keyword>
<dbReference type="Proteomes" id="UP001176941">
    <property type="component" value="Chromosome 22"/>
</dbReference>
<feature type="compositionally biased region" description="Basic residues" evidence="6">
    <location>
        <begin position="10"/>
        <end position="23"/>
    </location>
</feature>
<dbReference type="PANTHER" id="PTHR19447:SF15">
    <property type="entry name" value="KH DOMAIN-CONTAINING PROTEIN 3"/>
    <property type="match status" value="1"/>
</dbReference>
<dbReference type="Gene3D" id="3.30.1370.10">
    <property type="entry name" value="K Homology domain, type 1"/>
    <property type="match status" value="1"/>
</dbReference>
<keyword evidence="9" id="KW-1185">Reference proteome</keyword>
<organism evidence="8 9">
    <name type="scientific">Rangifer tarandus platyrhynchus</name>
    <name type="common">Svalbard reindeer</name>
    <dbReference type="NCBI Taxonomy" id="3082113"/>
    <lineage>
        <taxon>Eukaryota</taxon>
        <taxon>Metazoa</taxon>
        <taxon>Chordata</taxon>
        <taxon>Craniata</taxon>
        <taxon>Vertebrata</taxon>
        <taxon>Euteleostomi</taxon>
        <taxon>Mammalia</taxon>
        <taxon>Eutheria</taxon>
        <taxon>Laurasiatheria</taxon>
        <taxon>Artiodactyla</taxon>
        <taxon>Ruminantia</taxon>
        <taxon>Pecora</taxon>
        <taxon>Cervidae</taxon>
        <taxon>Odocoileinae</taxon>
        <taxon>Rangifer</taxon>
    </lineage>
</organism>
<evidence type="ECO:0000256" key="3">
    <source>
        <dbReference type="ARBA" id="ARBA00009081"/>
    </source>
</evidence>
<evidence type="ECO:0000259" key="7">
    <source>
        <dbReference type="Pfam" id="PF16005"/>
    </source>
</evidence>
<feature type="region of interest" description="Disordered" evidence="6">
    <location>
        <begin position="146"/>
        <end position="181"/>
    </location>
</feature>
<dbReference type="InterPro" id="IPR036612">
    <property type="entry name" value="KH_dom_type_1_sf"/>
</dbReference>
<evidence type="ECO:0000256" key="6">
    <source>
        <dbReference type="SAM" id="MobiDB-lite"/>
    </source>
</evidence>
<accession>A0ABN8YR27</accession>
<dbReference type="CDD" id="cd12795">
    <property type="entry name" value="FILIA_N_like"/>
    <property type="match status" value="1"/>
</dbReference>
<evidence type="ECO:0000313" key="9">
    <source>
        <dbReference type="Proteomes" id="UP001176941"/>
    </source>
</evidence>
<reference evidence="8" key="1">
    <citation type="submission" date="2023-04" db="EMBL/GenBank/DDBJ databases">
        <authorList>
            <consortium name="ELIXIR-Norway"/>
        </authorList>
    </citation>
    <scope>NUCLEOTIDE SEQUENCE [LARGE SCALE GENOMIC DNA]</scope>
</reference>
<dbReference type="EMBL" id="OX459958">
    <property type="protein sequence ID" value="CAI9164040.1"/>
    <property type="molecule type" value="Genomic_DNA"/>
</dbReference>
<dbReference type="Pfam" id="PF16005">
    <property type="entry name" value="MOEP19"/>
    <property type="match status" value="1"/>
</dbReference>
<dbReference type="InterPro" id="IPR031952">
    <property type="entry name" value="MOEP19_KH-like"/>
</dbReference>
<sequence length="275" mass="28765">MLSADLSGRGRPRGARIRGRLKPRSGVSSRAAAPAGKLQQLRVCEARPRANEKCAGRGGAGQKPLKCAGAGCFCGVRRGGHSMAVSDARSAGAAREALRGAWEPHQAALLVSLRVPEEPEGSSPGGLAGGGALRCVGPRGEVKAVGRPRGGRVLGRPLRRPGLPSSAPAAASPPAPAANDVFASRAGRGGELIPHVECVSQTLLHVHQWDPDGEAEILIFGRPYYQQDVSKMIMNLADYHHQLRARSTRMGTMTGILGRPWVLGRGPDASRLCLG</sequence>
<feature type="region of interest" description="Disordered" evidence="6">
    <location>
        <begin position="1"/>
        <end position="34"/>
    </location>
</feature>
<comment type="similarity">
    <text evidence="3">Belongs to the KHDC1 family.</text>
</comment>
<feature type="domain" description="KH-like RNA-binding" evidence="7">
    <location>
        <begin position="187"/>
        <end position="243"/>
    </location>
</feature>
<gene>
    <name evidence="8" type="ORF">MRATA1EN1_LOCUS13002</name>
</gene>
<evidence type="ECO:0000256" key="1">
    <source>
        <dbReference type="ARBA" id="ARBA00004123"/>
    </source>
</evidence>
<evidence type="ECO:0000256" key="4">
    <source>
        <dbReference type="ARBA" id="ARBA00022490"/>
    </source>
</evidence>
<evidence type="ECO:0000256" key="5">
    <source>
        <dbReference type="ARBA" id="ARBA00023242"/>
    </source>
</evidence>
<keyword evidence="5" id="KW-0539">Nucleus</keyword>
<evidence type="ECO:0000256" key="2">
    <source>
        <dbReference type="ARBA" id="ARBA00004496"/>
    </source>
</evidence>
<proteinExistence type="inferred from homology"/>
<comment type="subcellular location">
    <subcellularLocation>
        <location evidence="2">Cytoplasm</location>
    </subcellularLocation>
    <subcellularLocation>
        <location evidence="1">Nucleus</location>
    </subcellularLocation>
</comment>
<protein>
    <recommendedName>
        <fullName evidence="7">KH-like RNA-binding domain-containing protein</fullName>
    </recommendedName>
</protein>